<dbReference type="PANTHER" id="PTHR25466:SF13">
    <property type="entry name" value="SI:DKEYP-77H1.4"/>
    <property type="match status" value="1"/>
</dbReference>
<keyword evidence="5 12" id="KW-1133">Transmembrane helix</keyword>
<feature type="compositionally biased region" description="Pro residues" evidence="11">
    <location>
        <begin position="475"/>
        <end position="487"/>
    </location>
</feature>
<keyword evidence="2" id="KW-1003">Cell membrane</keyword>
<reference evidence="13" key="2">
    <citation type="submission" date="2025-09" db="UniProtKB">
        <authorList>
            <consortium name="Ensembl"/>
        </authorList>
    </citation>
    <scope>IDENTIFICATION</scope>
</reference>
<dbReference type="PANTHER" id="PTHR25466">
    <property type="entry name" value="T-LYMPHOCYTE ACTIVATION ANTIGEN"/>
    <property type="match status" value="1"/>
</dbReference>
<feature type="region of interest" description="Disordered" evidence="11">
    <location>
        <begin position="430"/>
        <end position="715"/>
    </location>
</feature>
<keyword evidence="9" id="KW-0325">Glycoprotein</keyword>
<feature type="compositionally biased region" description="Acidic residues" evidence="11">
    <location>
        <begin position="450"/>
        <end position="465"/>
    </location>
</feature>
<evidence type="ECO:0000256" key="12">
    <source>
        <dbReference type="SAM" id="Phobius"/>
    </source>
</evidence>
<dbReference type="Proteomes" id="UP000694557">
    <property type="component" value="Unassembled WGS sequence"/>
</dbReference>
<feature type="compositionally biased region" description="Polar residues" evidence="11">
    <location>
        <begin position="432"/>
        <end position="445"/>
    </location>
</feature>
<evidence type="ECO:0000256" key="11">
    <source>
        <dbReference type="SAM" id="MobiDB-lite"/>
    </source>
</evidence>
<evidence type="ECO:0000256" key="4">
    <source>
        <dbReference type="ARBA" id="ARBA00022729"/>
    </source>
</evidence>
<dbReference type="KEGG" id="oki:109901694"/>
<accession>A0A8C7CFE5</accession>
<evidence type="ECO:0000313" key="13">
    <source>
        <dbReference type="Ensembl" id="ENSOKIP00005003616.1"/>
    </source>
</evidence>
<dbReference type="GeneID" id="109901694"/>
<gene>
    <name evidence="13" type="primary">LOC109901694</name>
</gene>
<evidence type="ECO:0000256" key="6">
    <source>
        <dbReference type="ARBA" id="ARBA00023136"/>
    </source>
</evidence>
<keyword evidence="14" id="KW-1185">Reference proteome</keyword>
<keyword evidence="6 12" id="KW-0472">Membrane</keyword>
<dbReference type="GO" id="GO:0006955">
    <property type="term" value="P:immune response"/>
    <property type="evidence" value="ECO:0007669"/>
    <property type="project" value="TreeGrafter"/>
</dbReference>
<feature type="transmembrane region" description="Helical" evidence="12">
    <location>
        <begin position="334"/>
        <end position="358"/>
    </location>
</feature>
<evidence type="ECO:0000313" key="14">
    <source>
        <dbReference type="Proteomes" id="UP000694557"/>
    </source>
</evidence>
<organism evidence="13 14">
    <name type="scientific">Oncorhynchus kisutch</name>
    <name type="common">Coho salmon</name>
    <name type="synonym">Salmo kisutch</name>
    <dbReference type="NCBI Taxonomy" id="8019"/>
    <lineage>
        <taxon>Eukaryota</taxon>
        <taxon>Metazoa</taxon>
        <taxon>Chordata</taxon>
        <taxon>Craniata</taxon>
        <taxon>Vertebrata</taxon>
        <taxon>Euteleostomi</taxon>
        <taxon>Actinopterygii</taxon>
        <taxon>Neopterygii</taxon>
        <taxon>Teleostei</taxon>
        <taxon>Protacanthopterygii</taxon>
        <taxon>Salmoniformes</taxon>
        <taxon>Salmonidae</taxon>
        <taxon>Salmoninae</taxon>
        <taxon>Oncorhynchus</taxon>
    </lineage>
</organism>
<evidence type="ECO:0000256" key="7">
    <source>
        <dbReference type="ARBA" id="ARBA00023157"/>
    </source>
</evidence>
<keyword evidence="3 12" id="KW-0812">Transmembrane</keyword>
<feature type="compositionally biased region" description="Basic and acidic residues" evidence="11">
    <location>
        <begin position="535"/>
        <end position="579"/>
    </location>
</feature>
<dbReference type="GO" id="GO:0042130">
    <property type="term" value="P:negative regulation of T cell proliferation"/>
    <property type="evidence" value="ECO:0007669"/>
    <property type="project" value="TreeGrafter"/>
</dbReference>
<evidence type="ECO:0000256" key="8">
    <source>
        <dbReference type="ARBA" id="ARBA00023170"/>
    </source>
</evidence>
<evidence type="ECO:0000256" key="5">
    <source>
        <dbReference type="ARBA" id="ARBA00022989"/>
    </source>
</evidence>
<dbReference type="RefSeq" id="XP_031644114.1">
    <property type="nucleotide sequence ID" value="XM_031788254.1"/>
</dbReference>
<keyword evidence="7" id="KW-1015">Disulfide bond</keyword>
<comment type="subcellular location">
    <subcellularLocation>
        <location evidence="1">Cell membrane</location>
        <topology evidence="1">Single-pass type I membrane protein</topology>
    </subcellularLocation>
</comment>
<reference evidence="13" key="1">
    <citation type="submission" date="2025-08" db="UniProtKB">
        <authorList>
            <consortium name="Ensembl"/>
        </authorList>
    </citation>
    <scope>IDENTIFICATION</scope>
</reference>
<keyword evidence="8" id="KW-0675">Receptor</keyword>
<dbReference type="Ensembl" id="ENSOKIT00005003794.1">
    <property type="protein sequence ID" value="ENSOKIP00005003616.1"/>
    <property type="gene ID" value="ENSOKIG00005001655.1"/>
</dbReference>
<protein>
    <submittedName>
        <fullName evidence="13">Si:dkeyp-77h1.4</fullName>
    </submittedName>
</protein>
<proteinExistence type="predicted"/>
<evidence type="ECO:0000256" key="2">
    <source>
        <dbReference type="ARBA" id="ARBA00022475"/>
    </source>
</evidence>
<dbReference type="GO" id="GO:0007166">
    <property type="term" value="P:cell surface receptor signaling pathway"/>
    <property type="evidence" value="ECO:0007669"/>
    <property type="project" value="TreeGrafter"/>
</dbReference>
<dbReference type="GO" id="GO:0009897">
    <property type="term" value="C:external side of plasma membrane"/>
    <property type="evidence" value="ECO:0007669"/>
    <property type="project" value="TreeGrafter"/>
</dbReference>
<dbReference type="GeneTree" id="ENSGT00390000005284"/>
<evidence type="ECO:0000256" key="1">
    <source>
        <dbReference type="ARBA" id="ARBA00004251"/>
    </source>
</evidence>
<keyword evidence="4" id="KW-0732">Signal</keyword>
<dbReference type="AlphaFoldDB" id="A0A8C7CFE5"/>
<dbReference type="GO" id="GO:0042102">
    <property type="term" value="P:positive regulation of T cell proliferation"/>
    <property type="evidence" value="ECO:0007669"/>
    <property type="project" value="TreeGrafter"/>
</dbReference>
<feature type="compositionally biased region" description="Pro residues" evidence="11">
    <location>
        <begin position="611"/>
        <end position="647"/>
    </location>
</feature>
<name>A0A8C7CFE5_ONCKI</name>
<dbReference type="GO" id="GO:0031295">
    <property type="term" value="P:T cell costimulation"/>
    <property type="evidence" value="ECO:0007669"/>
    <property type="project" value="TreeGrafter"/>
</dbReference>
<evidence type="ECO:0000256" key="3">
    <source>
        <dbReference type="ARBA" id="ARBA00022692"/>
    </source>
</evidence>
<sequence>MHAGLSINHEPGDLMKMKTVSVAVVLSLLLCSALSAPLKGKEDSQKTMFFGEDFHLQLPSLAAEVLFQPSSAKAGVEVVLMRGGSVVGNRAKLNSQLSHLILATVGEGDEGTYSVKNNEQPEEVRRITLIVRDCSNEQNIKYGENYHIQLTGVEAPITLEYRPSAVEANLTSRPPLVLMTRGGLSRDGYQGRLSVNERRVTLNAVTGADEGSYTVRDTNLKIMRKVCLNVKEHQNFVKLPYAGTLKINLILNASMVRLFYTPDYDLKTRQILDGGELTVPADLDLVGRISLDPSVVILDQVKASDVGQFKVTDILGFPVSNVYLEVEAYKLPSLYVAIIALVGFLVLLLLVCLLSCLVKQKKRAAKARAIEKIAQNAGKEDEGDAFRQVVKNITQFEESIAQSIDITEKSQSTEVDIKGLEVSSKEVAGGNLETSDSGVEFNTTGLPLDTDTDVPDQIPESEAESESVAFVPETKPSPPPVTKPSPVPEIKKIPEPAPEPKLTITKPVETKLSPIPSPVSKQAPSPIAKTPDPAKTPELKTPDFKTPDPKIPELKTPEPTKTPDFKTPEPKTPELKTPEAAKTPIAVSPSPVSSKPTPPLTPVSKLTAPQPSTPEPPKLVTPTPESPKPVTPIQTPTPTPMLSPEPAPTTNGTPEPPAPESKPDTAPAPVGLIESPVAKATPPKTPEVEVTAPSSPALEAKMDSPAEDNTANTAT</sequence>
<dbReference type="GO" id="GO:0071222">
    <property type="term" value="P:cellular response to lipopolysaccharide"/>
    <property type="evidence" value="ECO:0007669"/>
    <property type="project" value="TreeGrafter"/>
</dbReference>
<evidence type="ECO:0000256" key="10">
    <source>
        <dbReference type="ARBA" id="ARBA00023319"/>
    </source>
</evidence>
<dbReference type="InterPro" id="IPR051713">
    <property type="entry name" value="T-cell_Activation_Regulation"/>
</dbReference>
<evidence type="ECO:0000256" key="9">
    <source>
        <dbReference type="ARBA" id="ARBA00023180"/>
    </source>
</evidence>
<keyword evidence="10" id="KW-0393">Immunoglobulin domain</keyword>